<feature type="non-terminal residue" evidence="2">
    <location>
        <position position="1"/>
    </location>
</feature>
<organism evidence="2">
    <name type="scientific">marine sediment metagenome</name>
    <dbReference type="NCBI Taxonomy" id="412755"/>
    <lineage>
        <taxon>unclassified sequences</taxon>
        <taxon>metagenomes</taxon>
        <taxon>ecological metagenomes</taxon>
    </lineage>
</organism>
<reference evidence="2" key="1">
    <citation type="journal article" date="2015" name="Nature">
        <title>Complex archaea that bridge the gap between prokaryotes and eukaryotes.</title>
        <authorList>
            <person name="Spang A."/>
            <person name="Saw J.H."/>
            <person name="Jorgensen S.L."/>
            <person name="Zaremba-Niedzwiedzka K."/>
            <person name="Martijn J."/>
            <person name="Lind A.E."/>
            <person name="van Eijk R."/>
            <person name="Schleper C."/>
            <person name="Guy L."/>
            <person name="Ettema T.J."/>
        </authorList>
    </citation>
    <scope>NUCLEOTIDE SEQUENCE</scope>
</reference>
<protein>
    <submittedName>
        <fullName evidence="2">Uncharacterized protein</fullName>
    </submittedName>
</protein>
<gene>
    <name evidence="2" type="ORF">LCGC14_1111860</name>
</gene>
<proteinExistence type="predicted"/>
<feature type="compositionally biased region" description="Acidic residues" evidence="1">
    <location>
        <begin position="112"/>
        <end position="121"/>
    </location>
</feature>
<accession>A0A0F9M6F4</accession>
<feature type="region of interest" description="Disordered" evidence="1">
    <location>
        <begin position="96"/>
        <end position="128"/>
    </location>
</feature>
<dbReference type="EMBL" id="LAZR01005080">
    <property type="protein sequence ID" value="KKN03035.1"/>
    <property type="molecule type" value="Genomic_DNA"/>
</dbReference>
<evidence type="ECO:0000313" key="2">
    <source>
        <dbReference type="EMBL" id="KKN03035.1"/>
    </source>
</evidence>
<sequence length="128" mass="14040">CDHRPGDGHQVGWYNKSNKTKEETVVEIKLEEQIAGETEARKAKMAEVNQLAAQITSLDATMKQMAAKRQELVTKSNQAATRAVELQGVIRYLKQANGQKTSSPAEVKIAEPAEETPEPPEGEPRAEA</sequence>
<evidence type="ECO:0000256" key="1">
    <source>
        <dbReference type="SAM" id="MobiDB-lite"/>
    </source>
</evidence>
<comment type="caution">
    <text evidence="2">The sequence shown here is derived from an EMBL/GenBank/DDBJ whole genome shotgun (WGS) entry which is preliminary data.</text>
</comment>
<dbReference type="AlphaFoldDB" id="A0A0F9M6F4"/>
<name>A0A0F9M6F4_9ZZZZ</name>